<protein>
    <submittedName>
        <fullName evidence="8">RAD17 checkpoint clamp loader component</fullName>
    </submittedName>
</protein>
<dbReference type="PANTHER" id="PTHR12172:SF0">
    <property type="entry name" value="CELL CYCLE CHECKPOINT PROTEIN RAD17"/>
    <property type="match status" value="1"/>
</dbReference>
<evidence type="ECO:0000256" key="6">
    <source>
        <dbReference type="ARBA" id="ARBA00023242"/>
    </source>
</evidence>
<gene>
    <name evidence="8" type="primary">RAD17</name>
</gene>
<dbReference type="Ensembl" id="ENSECRT00000033510.1">
    <property type="protein sequence ID" value="ENSECRP00000032787.1"/>
    <property type="gene ID" value="ENSECRG00000019786.1"/>
</dbReference>
<reference evidence="8" key="2">
    <citation type="submission" date="2025-09" db="UniProtKB">
        <authorList>
            <consortium name="Ensembl"/>
        </authorList>
    </citation>
    <scope>IDENTIFICATION</scope>
</reference>
<organism evidence="8 9">
    <name type="scientific">Erpetoichthys calabaricus</name>
    <name type="common">Rope fish</name>
    <name type="synonym">Calamoichthys calabaricus</name>
    <dbReference type="NCBI Taxonomy" id="27687"/>
    <lineage>
        <taxon>Eukaryota</taxon>
        <taxon>Metazoa</taxon>
        <taxon>Chordata</taxon>
        <taxon>Craniata</taxon>
        <taxon>Vertebrata</taxon>
        <taxon>Euteleostomi</taxon>
        <taxon>Actinopterygii</taxon>
        <taxon>Polypteriformes</taxon>
        <taxon>Polypteridae</taxon>
        <taxon>Erpetoichthys</taxon>
    </lineage>
</organism>
<evidence type="ECO:0000256" key="2">
    <source>
        <dbReference type="ARBA" id="ARBA00006168"/>
    </source>
</evidence>
<evidence type="ECO:0000256" key="3">
    <source>
        <dbReference type="ARBA" id="ARBA00022741"/>
    </source>
</evidence>
<keyword evidence="3" id="KW-0547">Nucleotide-binding</keyword>
<dbReference type="Gene3D" id="3.40.50.300">
    <property type="entry name" value="P-loop containing nucleotide triphosphate hydrolases"/>
    <property type="match status" value="1"/>
</dbReference>
<evidence type="ECO:0000256" key="1">
    <source>
        <dbReference type="ARBA" id="ARBA00004123"/>
    </source>
</evidence>
<dbReference type="InterPro" id="IPR004582">
    <property type="entry name" value="Checkpoint_prot_Rad17_Rad24"/>
</dbReference>
<reference evidence="8" key="1">
    <citation type="submission" date="2025-08" db="UniProtKB">
        <authorList>
            <consortium name="Ensembl"/>
        </authorList>
    </citation>
    <scope>IDENTIFICATION</scope>
</reference>
<keyword evidence="7" id="KW-0131">Cell cycle</keyword>
<evidence type="ECO:0000256" key="4">
    <source>
        <dbReference type="ARBA" id="ARBA00022763"/>
    </source>
</evidence>
<dbReference type="GO" id="GO:0005634">
    <property type="term" value="C:nucleus"/>
    <property type="evidence" value="ECO:0007669"/>
    <property type="project" value="UniProtKB-SubCell"/>
</dbReference>
<proteinExistence type="inferred from homology"/>
<comment type="subcellular location">
    <subcellularLocation>
        <location evidence="1">Nucleus</location>
    </subcellularLocation>
</comment>
<keyword evidence="9" id="KW-1185">Reference proteome</keyword>
<dbReference type="InterPro" id="IPR027417">
    <property type="entry name" value="P-loop_NTPase"/>
</dbReference>
<evidence type="ECO:0000313" key="8">
    <source>
        <dbReference type="Ensembl" id="ENSECRP00000032787.1"/>
    </source>
</evidence>
<dbReference type="Proteomes" id="UP000694620">
    <property type="component" value="Unassembled WGS sequence"/>
</dbReference>
<dbReference type="GO" id="GO:0005524">
    <property type="term" value="F:ATP binding"/>
    <property type="evidence" value="ECO:0007669"/>
    <property type="project" value="UniProtKB-KW"/>
</dbReference>
<name>A0A8C4THH6_ERPCA</name>
<dbReference type="AlphaFoldDB" id="A0A8C4THH6"/>
<dbReference type="GO" id="GO:0003689">
    <property type="term" value="F:DNA clamp loader activity"/>
    <property type="evidence" value="ECO:0007669"/>
    <property type="project" value="TreeGrafter"/>
</dbReference>
<dbReference type="GO" id="GO:0006281">
    <property type="term" value="P:DNA repair"/>
    <property type="evidence" value="ECO:0007669"/>
    <property type="project" value="InterPro"/>
</dbReference>
<dbReference type="GO" id="GO:0003682">
    <property type="term" value="F:chromatin binding"/>
    <property type="evidence" value="ECO:0007669"/>
    <property type="project" value="TreeGrafter"/>
</dbReference>
<keyword evidence="6" id="KW-0539">Nucleus</keyword>
<accession>A0A8C4THH6</accession>
<dbReference type="Pfam" id="PF03215">
    <property type="entry name" value="Rad17"/>
    <property type="match status" value="1"/>
</dbReference>
<dbReference type="GO" id="GO:0033314">
    <property type="term" value="P:mitotic DNA replication checkpoint signaling"/>
    <property type="evidence" value="ECO:0007669"/>
    <property type="project" value="TreeGrafter"/>
</dbReference>
<comment type="similarity">
    <text evidence="2">Belongs to the rad17/RAD24 family.</text>
</comment>
<keyword evidence="5" id="KW-0067">ATP-binding</keyword>
<dbReference type="SUPFAM" id="SSF52540">
    <property type="entry name" value="P-loop containing nucleoside triphosphate hydrolases"/>
    <property type="match status" value="1"/>
</dbReference>
<dbReference type="FunFam" id="3.40.50.300:FF:001661">
    <property type="entry name" value="RAD17 checkpoint clamp loader component"/>
    <property type="match status" value="1"/>
</dbReference>
<evidence type="ECO:0000256" key="7">
    <source>
        <dbReference type="ARBA" id="ARBA00023306"/>
    </source>
</evidence>
<evidence type="ECO:0000313" key="9">
    <source>
        <dbReference type="Proteomes" id="UP000694620"/>
    </source>
</evidence>
<evidence type="ECO:0000256" key="5">
    <source>
        <dbReference type="ARBA" id="ARBA00022840"/>
    </source>
</evidence>
<dbReference type="GO" id="GO:0000077">
    <property type="term" value="P:DNA damage checkpoint signaling"/>
    <property type="evidence" value="ECO:0007669"/>
    <property type="project" value="TreeGrafter"/>
</dbReference>
<dbReference type="PANTHER" id="PTHR12172">
    <property type="entry name" value="CELL CYCLE CHECKPOINT PROTEIN RAD17"/>
    <property type="match status" value="1"/>
</dbReference>
<keyword evidence="4" id="KW-0227">DNA damage</keyword>
<sequence length="508" mass="57531">MSKVSRSRKVASSKLTNWVQPSFDDLFTCGSLPSIKSNKRTNSGDPKYLDCSSKFLESKKRLGKRSCSREHHFSCTKEYFDCHEDEPWVEKYKPKTQAELGVHKKKIEEVEAWLKVHTEQKQINKGGSILLMTGPSGCGKTATIYVLSQELGIEIQEWSNPLSSEFKKDNLNSIFDCESISGGFSSESQTRMFQEFLLRANRYNKLQLSGETNDKTKKVILVEDIPNQFYRQPAYLHDILRKFSRTGRCPLIFIISDSLSGSSMQRLLFPSEIQEELKTSSISFNPVAPTSMLKVLSRIAVQEATWNGEKTNGPDKDSLHVLCNSCSGDIRSAINSLQFSSLKGNFICKLVGIYKLKKNSKLEELPAIGGKDVSLFLFRALGKILHFKREPHTDSDLPQLPNHLSEHERSRLLLDPEMILDKTCLSGELFSLYLHQNYLDFYSEIDDVVRATEYLSDADFFTAEWSGDIACSLCLFVGFCLGLVMVKCQTSINCCNEDTCYCFPSSKH</sequence>
<dbReference type="GeneTree" id="ENSGT00440000039046"/>